<dbReference type="Proteomes" id="UP001162131">
    <property type="component" value="Unassembled WGS sequence"/>
</dbReference>
<comment type="caution">
    <text evidence="1">The sequence shown here is derived from an EMBL/GenBank/DDBJ whole genome shotgun (WGS) entry which is preliminary data.</text>
</comment>
<organism evidence="1 2">
    <name type="scientific">Blepharisma stoltei</name>
    <dbReference type="NCBI Taxonomy" id="1481888"/>
    <lineage>
        <taxon>Eukaryota</taxon>
        <taxon>Sar</taxon>
        <taxon>Alveolata</taxon>
        <taxon>Ciliophora</taxon>
        <taxon>Postciliodesmatophora</taxon>
        <taxon>Heterotrichea</taxon>
        <taxon>Heterotrichida</taxon>
        <taxon>Blepharismidae</taxon>
        <taxon>Blepharisma</taxon>
    </lineage>
</organism>
<gene>
    <name evidence="1" type="ORF">BSTOLATCC_MIC16609</name>
</gene>
<reference evidence="1" key="1">
    <citation type="submission" date="2021-09" db="EMBL/GenBank/DDBJ databases">
        <authorList>
            <consortium name="AG Swart"/>
            <person name="Singh M."/>
            <person name="Singh A."/>
            <person name="Seah K."/>
            <person name="Emmerich C."/>
        </authorList>
    </citation>
    <scope>NUCLEOTIDE SEQUENCE</scope>
    <source>
        <strain evidence="1">ATCC30299</strain>
    </source>
</reference>
<evidence type="ECO:0000313" key="2">
    <source>
        <dbReference type="Proteomes" id="UP001162131"/>
    </source>
</evidence>
<dbReference type="AlphaFoldDB" id="A0AAU9ISP5"/>
<keyword evidence="2" id="KW-1185">Reference proteome</keyword>
<dbReference type="EMBL" id="CAJZBQ010000016">
    <property type="protein sequence ID" value="CAG9316498.1"/>
    <property type="molecule type" value="Genomic_DNA"/>
</dbReference>
<accession>A0AAU9ISP5</accession>
<name>A0AAU9ISP5_9CILI</name>
<proteinExistence type="predicted"/>
<evidence type="ECO:0000313" key="1">
    <source>
        <dbReference type="EMBL" id="CAG9316498.1"/>
    </source>
</evidence>
<protein>
    <submittedName>
        <fullName evidence="1">Uncharacterized protein</fullName>
    </submittedName>
</protein>
<sequence>MKFTRKIKKKLNIYNKKHWIVIFSNKNIKGKPKYFKLLLAFTRSNEKLNVFSYEKEKVYFCDQIIDRLIIRKYL</sequence>